<protein>
    <submittedName>
        <fullName evidence="2">XRE family transcriptional regulator</fullName>
    </submittedName>
</protein>
<comment type="caution">
    <text evidence="2">The sequence shown here is derived from an EMBL/GenBank/DDBJ whole genome shotgun (WGS) entry which is preliminary data.</text>
</comment>
<dbReference type="SMART" id="SM00530">
    <property type="entry name" value="HTH_XRE"/>
    <property type="match status" value="1"/>
</dbReference>
<evidence type="ECO:0000313" key="2">
    <source>
        <dbReference type="EMBL" id="TDD87529.1"/>
    </source>
</evidence>
<dbReference type="AlphaFoldDB" id="A0A4R5BNS2"/>
<dbReference type="RefSeq" id="WP_131893913.1">
    <property type="nucleotide sequence ID" value="NZ_SMKU01000070.1"/>
</dbReference>
<organism evidence="2 3">
    <name type="scientific">Actinomadura rubrisoli</name>
    <dbReference type="NCBI Taxonomy" id="2530368"/>
    <lineage>
        <taxon>Bacteria</taxon>
        <taxon>Bacillati</taxon>
        <taxon>Actinomycetota</taxon>
        <taxon>Actinomycetes</taxon>
        <taxon>Streptosporangiales</taxon>
        <taxon>Thermomonosporaceae</taxon>
        <taxon>Actinomadura</taxon>
    </lineage>
</organism>
<keyword evidence="3" id="KW-1185">Reference proteome</keyword>
<name>A0A4R5BNS2_9ACTN</name>
<dbReference type="SUPFAM" id="SSF47413">
    <property type="entry name" value="lambda repressor-like DNA-binding domains"/>
    <property type="match status" value="1"/>
</dbReference>
<dbReference type="Pfam" id="PF13560">
    <property type="entry name" value="HTH_31"/>
    <property type="match status" value="1"/>
</dbReference>
<dbReference type="OrthoDB" id="3466567at2"/>
<dbReference type="Pfam" id="PF19054">
    <property type="entry name" value="DUF5753"/>
    <property type="match status" value="1"/>
</dbReference>
<dbReference type="Gene3D" id="1.10.260.40">
    <property type="entry name" value="lambda repressor-like DNA-binding domains"/>
    <property type="match status" value="1"/>
</dbReference>
<proteinExistence type="predicted"/>
<accession>A0A4R5BNS2</accession>
<gene>
    <name evidence="2" type="ORF">E1298_15980</name>
</gene>
<dbReference type="InterPro" id="IPR010982">
    <property type="entry name" value="Lambda_DNA-bd_dom_sf"/>
</dbReference>
<feature type="domain" description="HTH cro/C1-type" evidence="1">
    <location>
        <begin position="20"/>
        <end position="74"/>
    </location>
</feature>
<dbReference type="PROSITE" id="PS50943">
    <property type="entry name" value="HTH_CROC1"/>
    <property type="match status" value="1"/>
</dbReference>
<dbReference type="CDD" id="cd00093">
    <property type="entry name" value="HTH_XRE"/>
    <property type="match status" value="1"/>
</dbReference>
<dbReference type="EMBL" id="SMKU01000070">
    <property type="protein sequence ID" value="TDD87529.1"/>
    <property type="molecule type" value="Genomic_DNA"/>
</dbReference>
<reference evidence="2 3" key="1">
    <citation type="submission" date="2019-03" db="EMBL/GenBank/DDBJ databases">
        <title>Draft genome sequences of novel Actinobacteria.</title>
        <authorList>
            <person name="Sahin N."/>
            <person name="Ay H."/>
            <person name="Saygin H."/>
        </authorList>
    </citation>
    <scope>NUCLEOTIDE SEQUENCE [LARGE SCALE GENOMIC DNA]</scope>
    <source>
        <strain evidence="2 3">H3C3</strain>
    </source>
</reference>
<dbReference type="GO" id="GO:0003677">
    <property type="term" value="F:DNA binding"/>
    <property type="evidence" value="ECO:0007669"/>
    <property type="project" value="InterPro"/>
</dbReference>
<dbReference type="InterPro" id="IPR043917">
    <property type="entry name" value="DUF5753"/>
</dbReference>
<dbReference type="InterPro" id="IPR001387">
    <property type="entry name" value="Cro/C1-type_HTH"/>
</dbReference>
<evidence type="ECO:0000313" key="3">
    <source>
        <dbReference type="Proteomes" id="UP000294513"/>
    </source>
</evidence>
<evidence type="ECO:0000259" key="1">
    <source>
        <dbReference type="PROSITE" id="PS50943"/>
    </source>
</evidence>
<sequence>MGSRSEPYEAPAIRAFASELTAWRSAAGLNKTEFAEALGYTPQWISQVEAAKSIPSKEFAENLDTFFKTNGVFVRQWERIIDTRHQAILPPGFAEYLELETEASQLRGFDLTLVRGPLQTEGYMRSILSHNRDPETGAQLVSERLARREILTRKDPPSAWFTLDESVLRREVAGRDIMHEQLAHILTLGERSNIEIDVVPQRPEYYPGYIGSFILLSFPKAPDVAYTEAAGQEMLIQDPGAVARFAVLYNSVRGHALPLGESRALIESIMEGYR</sequence>
<dbReference type="Proteomes" id="UP000294513">
    <property type="component" value="Unassembled WGS sequence"/>
</dbReference>